<name>A0A0G2E3Z2_PHACM</name>
<feature type="compositionally biased region" description="Acidic residues" evidence="6">
    <location>
        <begin position="165"/>
        <end position="185"/>
    </location>
</feature>
<dbReference type="PANTHER" id="PTHR10507">
    <property type="entry name" value="CDC45-RELATED PROTEIN"/>
    <property type="match status" value="1"/>
</dbReference>
<evidence type="ECO:0000313" key="8">
    <source>
        <dbReference type="Proteomes" id="UP000053317"/>
    </source>
</evidence>
<sequence length="722" mass="78611">MHVNPDAICATRILTALLKRDFIPHKIHPVGGYEDLTRAGEALIQPMKQSQGGSGGVVVCLGVGGLVDLGDALGFDSSEGDEAAEIDFSGVEVWVFDKRRPWNLGNIFGGFPPLEDGRPTTGVQLGKIGKSYRSGKGGIIVFDDGDIEEELATEKEAFFALADMPEVDDAGSDIDSETSDDENADEQQSRKRKSVSDDFDDEDSGNEERPRQRRRSNSGSSIASPSRPRQMNSVRVLESPSPGNPEPEQPSSVQLRKRFLKLRRKHQETLRAYYNMGMSYSEPVSSLLYSLASDLGREDNDLLWLAVVGVSSLELSSHMPSDLHNPMVPHSHHTSWQVTRHKQIQQVLMDEVHRLNPERISGSGVSSPTELSQYAGLYGIEGIVPPGGRSGKEGWGFIKSWGWKASLSAIDVVTLVGAILDVGPHHAISSVAGPETGASSQRSTASLADDQRNTTNNFFPAYDALAPTHPTLLVSAVPLAQHLSRAILRTGTSLLSKNQIRHLRAFRMAVVKEGPDLDLFAGSVGALIKLAGWLDQALRATGKGGYGKDDVPLVVAALDATEGSYVVIGLGAGTNSYLQEEAGISEAKRKEKEEKRKRKDEEREQRRKEREERKETERRARALDRDSDEEDETESEPSDSDSDSDSDASSPPTSPSSSLHGENAVGSQRRRLGNRFGHAFQEVSASTNADIKVDHFDHCVVQVKKEELGTFLEALSMACVVG</sequence>
<keyword evidence="7" id="KW-0648">Protein biosynthesis</keyword>
<keyword evidence="4" id="KW-0539">Nucleus</keyword>
<keyword evidence="7" id="KW-0396">Initiation factor</keyword>
<dbReference type="Proteomes" id="UP000053317">
    <property type="component" value="Unassembled WGS sequence"/>
</dbReference>
<evidence type="ECO:0000256" key="4">
    <source>
        <dbReference type="ARBA" id="ARBA00023242"/>
    </source>
</evidence>
<dbReference type="GO" id="GO:0031261">
    <property type="term" value="C:DNA replication preinitiation complex"/>
    <property type="evidence" value="ECO:0007669"/>
    <property type="project" value="TreeGrafter"/>
</dbReference>
<evidence type="ECO:0000256" key="3">
    <source>
        <dbReference type="ARBA" id="ARBA00022705"/>
    </source>
</evidence>
<feature type="compositionally biased region" description="Polar residues" evidence="6">
    <location>
        <begin position="217"/>
        <end position="233"/>
    </location>
</feature>
<comment type="subcellular location">
    <subcellularLocation>
        <location evidence="1">Nucleus</location>
    </subcellularLocation>
</comment>
<feature type="region of interest" description="Disordered" evidence="6">
    <location>
        <begin position="585"/>
        <end position="666"/>
    </location>
</feature>
<feature type="compositionally biased region" description="Basic and acidic residues" evidence="6">
    <location>
        <begin position="586"/>
        <end position="625"/>
    </location>
</feature>
<dbReference type="AlphaFoldDB" id="A0A0G2E3Z2"/>
<evidence type="ECO:0000256" key="1">
    <source>
        <dbReference type="ARBA" id="ARBA00004123"/>
    </source>
</evidence>
<dbReference type="Pfam" id="PF02724">
    <property type="entry name" value="CDC45"/>
    <property type="match status" value="2"/>
</dbReference>
<protein>
    <submittedName>
        <fullName evidence="7">Putative dna replication initiation factor cdc45</fullName>
    </submittedName>
</protein>
<dbReference type="GO" id="GO:0003688">
    <property type="term" value="F:DNA replication origin binding"/>
    <property type="evidence" value="ECO:0007669"/>
    <property type="project" value="TreeGrafter"/>
</dbReference>
<dbReference type="GO" id="GO:0003697">
    <property type="term" value="F:single-stranded DNA binding"/>
    <property type="evidence" value="ECO:0007669"/>
    <property type="project" value="TreeGrafter"/>
</dbReference>
<dbReference type="PANTHER" id="PTHR10507:SF0">
    <property type="entry name" value="CELL DIVISION CONTROL PROTEIN 45 HOMOLOG"/>
    <property type="match status" value="1"/>
</dbReference>
<keyword evidence="3" id="KW-0235">DNA replication</keyword>
<dbReference type="GO" id="GO:0003682">
    <property type="term" value="F:chromatin binding"/>
    <property type="evidence" value="ECO:0007669"/>
    <property type="project" value="TreeGrafter"/>
</dbReference>
<dbReference type="GO" id="GO:0003743">
    <property type="term" value="F:translation initiation factor activity"/>
    <property type="evidence" value="ECO:0007669"/>
    <property type="project" value="UniProtKB-KW"/>
</dbReference>
<evidence type="ECO:0000313" key="7">
    <source>
        <dbReference type="EMBL" id="KKY17772.1"/>
    </source>
</evidence>
<feature type="compositionally biased region" description="Acidic residues" evidence="6">
    <location>
        <begin position="626"/>
        <end position="646"/>
    </location>
</feature>
<keyword evidence="5" id="KW-0131">Cell cycle</keyword>
<proteinExistence type="inferred from homology"/>
<dbReference type="InterPro" id="IPR003874">
    <property type="entry name" value="CDC45"/>
</dbReference>
<reference evidence="7 8" key="1">
    <citation type="submission" date="2015-05" db="EMBL/GenBank/DDBJ databases">
        <title>Distinctive expansion of gene families associated with plant cell wall degradation and secondary metabolism in the genomes of grapevine trunk pathogens.</title>
        <authorList>
            <person name="Lawrence D.P."/>
            <person name="Travadon R."/>
            <person name="Rolshausen P.E."/>
            <person name="Baumgartner K."/>
        </authorList>
    </citation>
    <scope>NUCLEOTIDE SEQUENCE [LARGE SCALE GENOMIC DNA]</scope>
    <source>
        <strain evidence="7">UCRPC4</strain>
    </source>
</reference>
<evidence type="ECO:0000256" key="5">
    <source>
        <dbReference type="ARBA" id="ARBA00023306"/>
    </source>
</evidence>
<feature type="region of interest" description="Disordered" evidence="6">
    <location>
        <begin position="164"/>
        <end position="254"/>
    </location>
</feature>
<comment type="similarity">
    <text evidence="2">Belongs to the CDC45 family.</text>
</comment>
<evidence type="ECO:0000256" key="6">
    <source>
        <dbReference type="SAM" id="MobiDB-lite"/>
    </source>
</evidence>
<dbReference type="EMBL" id="LCWF01000137">
    <property type="protein sequence ID" value="KKY17772.1"/>
    <property type="molecule type" value="Genomic_DNA"/>
</dbReference>
<evidence type="ECO:0000256" key="2">
    <source>
        <dbReference type="ARBA" id="ARBA00010727"/>
    </source>
</evidence>
<accession>A0A0G2E3Z2</accession>
<gene>
    <name evidence="7" type="ORF">UCRPC4_g05405</name>
</gene>
<dbReference type="OrthoDB" id="10258882at2759"/>
<comment type="caution">
    <text evidence="7">The sequence shown here is derived from an EMBL/GenBank/DDBJ whole genome shotgun (WGS) entry which is preliminary data.</text>
</comment>
<organism evidence="7 8">
    <name type="scientific">Phaeomoniella chlamydospora</name>
    <name type="common">Phaeoacremonium chlamydosporum</name>
    <dbReference type="NCBI Taxonomy" id="158046"/>
    <lineage>
        <taxon>Eukaryota</taxon>
        <taxon>Fungi</taxon>
        <taxon>Dikarya</taxon>
        <taxon>Ascomycota</taxon>
        <taxon>Pezizomycotina</taxon>
        <taxon>Eurotiomycetes</taxon>
        <taxon>Chaetothyriomycetidae</taxon>
        <taxon>Phaeomoniellales</taxon>
        <taxon>Phaeomoniellaceae</taxon>
        <taxon>Phaeomoniella</taxon>
    </lineage>
</organism>
<dbReference type="GO" id="GO:0000727">
    <property type="term" value="P:double-strand break repair via break-induced replication"/>
    <property type="evidence" value="ECO:0007669"/>
    <property type="project" value="TreeGrafter"/>
</dbReference>
<keyword evidence="8" id="KW-1185">Reference proteome</keyword>
<reference evidence="7 8" key="2">
    <citation type="submission" date="2015-05" db="EMBL/GenBank/DDBJ databases">
        <authorList>
            <person name="Morales-Cruz A."/>
            <person name="Amrine K.C."/>
            <person name="Cantu D."/>
        </authorList>
    </citation>
    <scope>NUCLEOTIDE SEQUENCE [LARGE SCALE GENOMIC DNA]</scope>
    <source>
        <strain evidence="7">UCRPC4</strain>
    </source>
</reference>
<dbReference type="GO" id="GO:0006270">
    <property type="term" value="P:DNA replication initiation"/>
    <property type="evidence" value="ECO:0007669"/>
    <property type="project" value="InterPro"/>
</dbReference>
<feature type="compositionally biased region" description="Low complexity" evidence="6">
    <location>
        <begin position="647"/>
        <end position="658"/>
    </location>
</feature>
<dbReference type="GO" id="GO:1902977">
    <property type="term" value="P:mitotic DNA replication preinitiation complex assembly"/>
    <property type="evidence" value="ECO:0007669"/>
    <property type="project" value="TreeGrafter"/>
</dbReference>